<feature type="domain" description="Dilute" evidence="2">
    <location>
        <begin position="203"/>
        <end position="251"/>
    </location>
</feature>
<comment type="caution">
    <text evidence="3">The sequence shown here is derived from an EMBL/GenBank/DDBJ whole genome shotgun (WGS) entry which is preliminary data.</text>
</comment>
<gene>
    <name evidence="3" type="ORF">B296_00013121</name>
</gene>
<protein>
    <recommendedName>
        <fullName evidence="2">Dilute domain-containing protein</fullName>
    </recommendedName>
</protein>
<sequence>MAEIDRPRPNSVVLPGSGQSAYRSADRPAARETGALQAAKNKLEKQVEELTWRLQLEKRIRVNIEIMADMEEANTQENAKLQAALQEMQQKFDETKALLVKEQEAAKQAAEQVPVVKEIPVIDTVLMDKLRDENEKLKALVSSLEMKIDESEKKYEETSRISEERLKKATEAESKIVNLNNAIERSYFSFRSSSSVNLAVDGLSVVRQVEAKYPALLFKQQLTAYVEKIYGIIRDNVKKDLSSLLSLCIQV</sequence>
<organism evidence="3 4">
    <name type="scientific">Ensete ventricosum</name>
    <name type="common">Abyssinian banana</name>
    <name type="synonym">Musa ensete</name>
    <dbReference type="NCBI Taxonomy" id="4639"/>
    <lineage>
        <taxon>Eukaryota</taxon>
        <taxon>Viridiplantae</taxon>
        <taxon>Streptophyta</taxon>
        <taxon>Embryophyta</taxon>
        <taxon>Tracheophyta</taxon>
        <taxon>Spermatophyta</taxon>
        <taxon>Magnoliopsida</taxon>
        <taxon>Liliopsida</taxon>
        <taxon>Zingiberales</taxon>
        <taxon>Musaceae</taxon>
        <taxon>Ensete</taxon>
    </lineage>
</organism>
<evidence type="ECO:0000259" key="2">
    <source>
        <dbReference type="PROSITE" id="PS51126"/>
    </source>
</evidence>
<feature type="region of interest" description="Disordered" evidence="1">
    <location>
        <begin position="1"/>
        <end position="31"/>
    </location>
</feature>
<dbReference type="AlphaFoldDB" id="A0A427AG85"/>
<evidence type="ECO:0000256" key="1">
    <source>
        <dbReference type="SAM" id="MobiDB-lite"/>
    </source>
</evidence>
<dbReference type="PROSITE" id="PS51126">
    <property type="entry name" value="DILUTE"/>
    <property type="match status" value="1"/>
</dbReference>
<evidence type="ECO:0000313" key="3">
    <source>
        <dbReference type="EMBL" id="RRT75234.1"/>
    </source>
</evidence>
<dbReference type="InterPro" id="IPR002710">
    <property type="entry name" value="Dilute_dom"/>
</dbReference>
<dbReference type="Proteomes" id="UP000287651">
    <property type="component" value="Unassembled WGS sequence"/>
</dbReference>
<accession>A0A427AG85</accession>
<dbReference type="EMBL" id="AMZH03002543">
    <property type="protein sequence ID" value="RRT75234.1"/>
    <property type="molecule type" value="Genomic_DNA"/>
</dbReference>
<proteinExistence type="predicted"/>
<name>A0A427AG85_ENSVE</name>
<reference evidence="3 4" key="1">
    <citation type="journal article" date="2014" name="Agronomy (Basel)">
        <title>A Draft Genome Sequence for Ensete ventricosum, the Drought-Tolerant Tree Against Hunger.</title>
        <authorList>
            <person name="Harrison J."/>
            <person name="Moore K.A."/>
            <person name="Paszkiewicz K."/>
            <person name="Jones T."/>
            <person name="Grant M."/>
            <person name="Ambacheew D."/>
            <person name="Muzemil S."/>
            <person name="Studholme D.J."/>
        </authorList>
    </citation>
    <scope>NUCLEOTIDE SEQUENCE [LARGE SCALE GENOMIC DNA]</scope>
</reference>
<evidence type="ECO:0000313" key="4">
    <source>
        <dbReference type="Proteomes" id="UP000287651"/>
    </source>
</evidence>